<comment type="function">
    <text evidence="9">Transcription factor that binds specifically to a 5'-AA[AG]G-3' consensus core sequence.</text>
</comment>
<evidence type="ECO:0000256" key="5">
    <source>
        <dbReference type="ARBA" id="ARBA00023125"/>
    </source>
</evidence>
<dbReference type="InterPro" id="IPR003851">
    <property type="entry name" value="Znf_Dof"/>
</dbReference>
<keyword evidence="5 8" id="KW-0238">DNA-binding</keyword>
<evidence type="ECO:0000256" key="7">
    <source>
        <dbReference type="ARBA" id="ARBA00023242"/>
    </source>
</evidence>
<evidence type="ECO:0000313" key="12">
    <source>
        <dbReference type="EMBL" id="KAK2999382.1"/>
    </source>
</evidence>
<dbReference type="Pfam" id="PF02701">
    <property type="entry name" value="Zn_ribbon_Dof"/>
    <property type="match status" value="1"/>
</dbReference>
<dbReference type="PROSITE" id="PS01361">
    <property type="entry name" value="ZF_DOF_1"/>
    <property type="match status" value="1"/>
</dbReference>
<evidence type="ECO:0000256" key="1">
    <source>
        <dbReference type="ARBA" id="ARBA00022723"/>
    </source>
</evidence>
<dbReference type="GO" id="GO:0003677">
    <property type="term" value="F:DNA binding"/>
    <property type="evidence" value="ECO:0007669"/>
    <property type="project" value="UniProtKB-UniRule"/>
</dbReference>
<keyword evidence="13" id="KW-1185">Reference proteome</keyword>
<keyword evidence="6 9" id="KW-0804">Transcription</keyword>
<evidence type="ECO:0000256" key="10">
    <source>
        <dbReference type="SAM" id="MobiDB-lite"/>
    </source>
</evidence>
<evidence type="ECO:0000313" key="13">
    <source>
        <dbReference type="Proteomes" id="UP001188597"/>
    </source>
</evidence>
<dbReference type="PANTHER" id="PTHR31992">
    <property type="entry name" value="DOF ZINC FINGER PROTEIN DOF1.4-RELATED"/>
    <property type="match status" value="1"/>
</dbReference>
<comment type="subcellular location">
    <subcellularLocation>
        <location evidence="8 9">Nucleus</location>
    </subcellularLocation>
</comment>
<dbReference type="GO" id="GO:0008270">
    <property type="term" value="F:zinc ion binding"/>
    <property type="evidence" value="ECO:0007669"/>
    <property type="project" value="UniProtKB-KW"/>
</dbReference>
<dbReference type="PROSITE" id="PS50884">
    <property type="entry name" value="ZF_DOF_2"/>
    <property type="match status" value="1"/>
</dbReference>
<dbReference type="Proteomes" id="UP001188597">
    <property type="component" value="Unassembled WGS sequence"/>
</dbReference>
<proteinExistence type="predicted"/>
<keyword evidence="2 8" id="KW-0863">Zinc-finger</keyword>
<gene>
    <name evidence="12" type="ORF">RJ639_023162</name>
</gene>
<evidence type="ECO:0000256" key="4">
    <source>
        <dbReference type="ARBA" id="ARBA00023015"/>
    </source>
</evidence>
<feature type="compositionally biased region" description="Low complexity" evidence="10">
    <location>
        <begin position="98"/>
        <end position="116"/>
    </location>
</feature>
<evidence type="ECO:0000259" key="11">
    <source>
        <dbReference type="PROSITE" id="PS50884"/>
    </source>
</evidence>
<evidence type="ECO:0000256" key="2">
    <source>
        <dbReference type="ARBA" id="ARBA00022771"/>
    </source>
</evidence>
<accession>A0AA88V0E6</accession>
<evidence type="ECO:0000256" key="3">
    <source>
        <dbReference type="ARBA" id="ARBA00022833"/>
    </source>
</evidence>
<evidence type="ECO:0000256" key="6">
    <source>
        <dbReference type="ARBA" id="ARBA00023163"/>
    </source>
</evidence>
<organism evidence="12 13">
    <name type="scientific">Escallonia herrerae</name>
    <dbReference type="NCBI Taxonomy" id="1293975"/>
    <lineage>
        <taxon>Eukaryota</taxon>
        <taxon>Viridiplantae</taxon>
        <taxon>Streptophyta</taxon>
        <taxon>Embryophyta</taxon>
        <taxon>Tracheophyta</taxon>
        <taxon>Spermatophyta</taxon>
        <taxon>Magnoliopsida</taxon>
        <taxon>eudicotyledons</taxon>
        <taxon>Gunneridae</taxon>
        <taxon>Pentapetalae</taxon>
        <taxon>asterids</taxon>
        <taxon>campanulids</taxon>
        <taxon>Escalloniales</taxon>
        <taxon>Escalloniaceae</taxon>
        <taxon>Escallonia</taxon>
    </lineage>
</organism>
<evidence type="ECO:0000256" key="9">
    <source>
        <dbReference type="RuleBase" id="RU369094"/>
    </source>
</evidence>
<comment type="caution">
    <text evidence="12">The sequence shown here is derived from an EMBL/GenBank/DDBJ whole genome shotgun (WGS) entry which is preliminary data.</text>
</comment>
<sequence length="224" mass="24972">MGLISEEIPAGDQDLNWNQTLLQSPPTRRQQPQQQQQGEQLKCPRCDSTNTKFCYYNNYNRSQPRHFCKACKRHWTKGGTLRNVPVGGVRKNKRAKRTNSSATATAAPAATNTSKSNGHFGMQNQNFPLGLLQDGKIFMGNNGIFTNLALPEPQDQSLLQVSFSSLNSFHSNQSSIPTSFQPWQVVPSTGTSVMDSPSYWNWSDLDTMGAADHLHTTLDEEIKP</sequence>
<dbReference type="EMBL" id="JAVXUP010003299">
    <property type="protein sequence ID" value="KAK2999382.1"/>
    <property type="molecule type" value="Genomic_DNA"/>
</dbReference>
<feature type="domain" description="Dof-type" evidence="11">
    <location>
        <begin position="41"/>
        <end position="95"/>
    </location>
</feature>
<dbReference type="PANTHER" id="PTHR31992:SF97">
    <property type="entry name" value="DOF ZINC FINGER PROTEIN"/>
    <property type="match status" value="1"/>
</dbReference>
<keyword evidence="1 9" id="KW-0479">Metal-binding</keyword>
<dbReference type="InterPro" id="IPR045174">
    <property type="entry name" value="Dof"/>
</dbReference>
<keyword evidence="7 8" id="KW-0539">Nucleus</keyword>
<dbReference type="GO" id="GO:0003700">
    <property type="term" value="F:DNA-binding transcription factor activity"/>
    <property type="evidence" value="ECO:0007669"/>
    <property type="project" value="UniProtKB-UniRule"/>
</dbReference>
<protein>
    <recommendedName>
        <fullName evidence="9">Dof zinc finger protein</fullName>
    </recommendedName>
</protein>
<evidence type="ECO:0000256" key="8">
    <source>
        <dbReference type="PROSITE-ProRule" id="PRU00071"/>
    </source>
</evidence>
<reference evidence="12" key="1">
    <citation type="submission" date="2022-12" db="EMBL/GenBank/DDBJ databases">
        <title>Draft genome assemblies for two species of Escallonia (Escalloniales).</title>
        <authorList>
            <person name="Chanderbali A."/>
            <person name="Dervinis C."/>
            <person name="Anghel I."/>
            <person name="Soltis D."/>
            <person name="Soltis P."/>
            <person name="Zapata F."/>
        </authorList>
    </citation>
    <scope>NUCLEOTIDE SEQUENCE</scope>
    <source>
        <strain evidence="12">UCBG64.0493</strain>
        <tissue evidence="12">Leaf</tissue>
    </source>
</reference>
<dbReference type="GO" id="GO:0005634">
    <property type="term" value="C:nucleus"/>
    <property type="evidence" value="ECO:0007669"/>
    <property type="project" value="UniProtKB-SubCell"/>
</dbReference>
<name>A0AA88V0E6_9ASTE</name>
<keyword evidence="3 9" id="KW-0862">Zinc</keyword>
<keyword evidence="4 9" id="KW-0805">Transcription regulation</keyword>
<feature type="region of interest" description="Disordered" evidence="10">
    <location>
        <begin position="82"/>
        <end position="119"/>
    </location>
</feature>
<dbReference type="AlphaFoldDB" id="A0AA88V0E6"/>